<evidence type="ECO:0000313" key="2">
    <source>
        <dbReference type="Proteomes" id="UP000474296"/>
    </source>
</evidence>
<comment type="caution">
    <text evidence="1">The sequence shown here is derived from an EMBL/GenBank/DDBJ whole genome shotgun (WGS) entry which is preliminary data.</text>
</comment>
<dbReference type="AlphaFoldDB" id="A0A6M0CID2"/>
<proteinExistence type="predicted"/>
<dbReference type="Pfam" id="PF13585">
    <property type="entry name" value="CHU_C"/>
    <property type="match status" value="1"/>
</dbReference>
<protein>
    <submittedName>
        <fullName evidence="1">T9SS type B sorting domain-containing protein</fullName>
    </submittedName>
</protein>
<sequence length="606" mass="64958">MSLLKSLLVIFVFVLGIVSANAQICDLLTPICSGQTLQNNTATGPSAINIQGACESLVNRNVVFYFIKIDTPGDFTFQIETTTVGQDYDFAVYVNQDCANLGSADRLSLALATTSGPNRTGLSLGATDQCEGAANSDGQLSAIPVQVGDELIVVVDRFTETQDNFSIVFNTDGDSDPTNDPPPLDFNCEFDRDFFADSINECEGNTVTLDATIDDANTYEWFYDLDPTDAIPPQLLTTETNATLGITSGDGEYSIRATNDEGVTFLDAVDVVFLTVPIANPIADIFACPSGAAPGISDQFDVSAVDATLIGGQTNVTVTYTDGAGNALTSPLPNFITNSVPNQETITARIANTSNPNCFSETTFNLITYQPPIVPVLDDPGEPFLCATGGSAVIGTDYNNPNYQYIWSTGETTPTITVTAAGDYRVEVINNENAVGCSTIQSINVGASDIATILSIDATFFAGNTVTVNVEGPGDYEFQLGSSAFQDSNVFENVRGGEYVVRVNDKNGCGIVEQNVIVVDFPRFFTPNSDGFNDTWSIVSDPSVPINAIFIYDRFGKLLKQLAPGGNGWDGNFNGKPLPSTDYWFTVSYIRNNVPLEFKGHFTLKR</sequence>
<name>A0A6M0CID2_9FLAO</name>
<dbReference type="EMBL" id="JAABOQ010000004">
    <property type="protein sequence ID" value="NER17728.1"/>
    <property type="molecule type" value="Genomic_DNA"/>
</dbReference>
<dbReference type="Gene3D" id="2.60.40.10">
    <property type="entry name" value="Immunoglobulins"/>
    <property type="match status" value="1"/>
</dbReference>
<organism evidence="1 2">
    <name type="scientific">Spongiivirga citrea</name>
    <dbReference type="NCBI Taxonomy" id="1481457"/>
    <lineage>
        <taxon>Bacteria</taxon>
        <taxon>Pseudomonadati</taxon>
        <taxon>Bacteroidota</taxon>
        <taxon>Flavobacteriia</taxon>
        <taxon>Flavobacteriales</taxon>
        <taxon>Flavobacteriaceae</taxon>
        <taxon>Spongiivirga</taxon>
    </lineage>
</organism>
<reference evidence="1 2" key="1">
    <citation type="submission" date="2020-01" db="EMBL/GenBank/DDBJ databases">
        <title>Spongiivirga citrea KCTC 32990T.</title>
        <authorList>
            <person name="Wang G."/>
        </authorList>
    </citation>
    <scope>NUCLEOTIDE SEQUENCE [LARGE SCALE GENOMIC DNA]</scope>
    <source>
        <strain evidence="1 2">KCTC 32990</strain>
    </source>
</reference>
<gene>
    <name evidence="1" type="ORF">GWK10_10940</name>
</gene>
<keyword evidence="2" id="KW-1185">Reference proteome</keyword>
<dbReference type="InterPro" id="IPR013783">
    <property type="entry name" value="Ig-like_fold"/>
</dbReference>
<dbReference type="InterPro" id="IPR026341">
    <property type="entry name" value="T9SS_type_B"/>
</dbReference>
<dbReference type="NCBIfam" id="TIGR04131">
    <property type="entry name" value="Bac_Flav_CTERM"/>
    <property type="match status" value="1"/>
</dbReference>
<evidence type="ECO:0000313" key="1">
    <source>
        <dbReference type="EMBL" id="NER17728.1"/>
    </source>
</evidence>
<accession>A0A6M0CID2</accession>
<dbReference type="Proteomes" id="UP000474296">
    <property type="component" value="Unassembled WGS sequence"/>
</dbReference>
<dbReference type="RefSeq" id="WP_164032402.1">
    <property type="nucleotide sequence ID" value="NZ_JAABOQ010000004.1"/>
</dbReference>